<name>A0A2K8KUQ6_MARES</name>
<dbReference type="EMBL" id="CP018799">
    <property type="protein sequence ID" value="ATX78478.1"/>
    <property type="molecule type" value="Genomic_DNA"/>
</dbReference>
<dbReference type="PANTHER" id="PTHR30087">
    <property type="entry name" value="INNER MEMBRANE PROTEIN"/>
    <property type="match status" value="1"/>
</dbReference>
<sequence length="156" mass="16804">MQKILVSACLLGERVRYDGGDCRQSGLLKQWQDEGRLIPICPEVAGGLPVPRPPAEIVTGDSDAVLCGCGVVQRQSGEDVTDAFVDGAELALAQCMRHHIKLAVLKEGSPSCGVSYVNDGTFSGVKIKGEGITARLLKRHGIRVFSEFEVDKLKLR</sequence>
<evidence type="ECO:0000313" key="2">
    <source>
        <dbReference type="Proteomes" id="UP000231701"/>
    </source>
</evidence>
<dbReference type="Proteomes" id="UP000231701">
    <property type="component" value="Chromosome"/>
</dbReference>
<dbReference type="AlphaFoldDB" id="A0A2K8KUQ6"/>
<organism evidence="1 2">
    <name type="scientific">Mariprofundus aestuarium</name>
    <dbReference type="NCBI Taxonomy" id="1921086"/>
    <lineage>
        <taxon>Bacteria</taxon>
        <taxon>Pseudomonadati</taxon>
        <taxon>Pseudomonadota</taxon>
        <taxon>Candidatius Mariprofundia</taxon>
        <taxon>Mariprofundales</taxon>
        <taxon>Mariprofundaceae</taxon>
        <taxon>Mariprofundus</taxon>
    </lineage>
</organism>
<gene>
    <name evidence="1" type="ORF">Ga0123461_0025</name>
</gene>
<protein>
    <submittedName>
        <fullName evidence="1">Uncharacterized conserved protein YbbK, DUF523 family</fullName>
    </submittedName>
</protein>
<dbReference type="Pfam" id="PF04463">
    <property type="entry name" value="2-thiour_desulf"/>
    <property type="match status" value="1"/>
</dbReference>
<dbReference type="OrthoDB" id="495783at2"/>
<proteinExistence type="predicted"/>
<accession>A0A2K8KUQ6</accession>
<dbReference type="PANTHER" id="PTHR30087:SF1">
    <property type="entry name" value="HYPOTHETICAL CYTOSOLIC PROTEIN"/>
    <property type="match status" value="1"/>
</dbReference>
<keyword evidence="2" id="KW-1185">Reference proteome</keyword>
<dbReference type="KEGG" id="maes:Ga0123461_0025"/>
<evidence type="ECO:0000313" key="1">
    <source>
        <dbReference type="EMBL" id="ATX78478.1"/>
    </source>
</evidence>
<dbReference type="InterPro" id="IPR007553">
    <property type="entry name" value="2-thiour_desulf"/>
</dbReference>
<reference evidence="1 2" key="1">
    <citation type="submission" date="2016-12" db="EMBL/GenBank/DDBJ databases">
        <title>Isolation and genomic insights into novel planktonic Zetaproteobacteria from stratified waters of the Chesapeake Bay.</title>
        <authorList>
            <person name="McAllister S.M."/>
            <person name="Kato S."/>
            <person name="Chan C.S."/>
            <person name="Chiu B.K."/>
            <person name="Field E.K."/>
        </authorList>
    </citation>
    <scope>NUCLEOTIDE SEQUENCE [LARGE SCALE GENOMIC DNA]</scope>
    <source>
        <strain evidence="1 2">CP-5</strain>
    </source>
</reference>
<dbReference type="RefSeq" id="WP_100276484.1">
    <property type="nucleotide sequence ID" value="NZ_CP018799.1"/>
</dbReference>